<keyword evidence="2" id="KW-1185">Reference proteome</keyword>
<name>A0AAV4PLG9_9ARAC</name>
<dbReference type="AlphaFoldDB" id="A0AAV4PLG9"/>
<proteinExistence type="predicted"/>
<comment type="caution">
    <text evidence="1">The sequence shown here is derived from an EMBL/GenBank/DDBJ whole genome shotgun (WGS) entry which is preliminary data.</text>
</comment>
<accession>A0AAV4PLG9</accession>
<dbReference type="Proteomes" id="UP001054837">
    <property type="component" value="Unassembled WGS sequence"/>
</dbReference>
<protein>
    <submittedName>
        <fullName evidence="1">Uncharacterized protein</fullName>
    </submittedName>
</protein>
<sequence>MHLKRAEAVACFRLTIGYDFLQAFGLASDRICPLCRIANMDGDDLKNHTELIYVPGDSNNLHKHHCPTCVLKRHTAKTDNSNEIKRKVEKLDAYFNDMKSRYLWAQNRMAEQNIWRVRNTATRIRANSHRLSILGDVWNGSKEKTNGFDVEEANYSDFPASRVFSNVVRSLISSARKQLEEDSNNKDAPEAEAMEIDNKMQVISLLAEIRERDEFISALTAQLKIKELEVNKLMEVIRREKLGML</sequence>
<reference evidence="1 2" key="1">
    <citation type="submission" date="2021-06" db="EMBL/GenBank/DDBJ databases">
        <title>Caerostris darwini draft genome.</title>
        <authorList>
            <person name="Kono N."/>
            <person name="Arakawa K."/>
        </authorList>
    </citation>
    <scope>NUCLEOTIDE SEQUENCE [LARGE SCALE GENOMIC DNA]</scope>
</reference>
<organism evidence="1 2">
    <name type="scientific">Caerostris darwini</name>
    <dbReference type="NCBI Taxonomy" id="1538125"/>
    <lineage>
        <taxon>Eukaryota</taxon>
        <taxon>Metazoa</taxon>
        <taxon>Ecdysozoa</taxon>
        <taxon>Arthropoda</taxon>
        <taxon>Chelicerata</taxon>
        <taxon>Arachnida</taxon>
        <taxon>Araneae</taxon>
        <taxon>Araneomorphae</taxon>
        <taxon>Entelegynae</taxon>
        <taxon>Araneoidea</taxon>
        <taxon>Araneidae</taxon>
        <taxon>Caerostris</taxon>
    </lineage>
</organism>
<evidence type="ECO:0000313" key="1">
    <source>
        <dbReference type="EMBL" id="GIX97260.1"/>
    </source>
</evidence>
<gene>
    <name evidence="1" type="primary">AVEN_110202_1</name>
    <name evidence="1" type="ORF">CDAR_103581</name>
</gene>
<evidence type="ECO:0000313" key="2">
    <source>
        <dbReference type="Proteomes" id="UP001054837"/>
    </source>
</evidence>
<dbReference type="EMBL" id="BPLQ01003025">
    <property type="protein sequence ID" value="GIX97260.1"/>
    <property type="molecule type" value="Genomic_DNA"/>
</dbReference>